<evidence type="ECO:0000256" key="1">
    <source>
        <dbReference type="SAM" id="MobiDB-lite"/>
    </source>
</evidence>
<dbReference type="Proteomes" id="UP000094291">
    <property type="component" value="Unassembled WGS sequence"/>
</dbReference>
<evidence type="ECO:0000313" key="3">
    <source>
        <dbReference type="EMBL" id="ODC03938.1"/>
    </source>
</evidence>
<feature type="domain" description="DUF637" evidence="2">
    <location>
        <begin position="53"/>
        <end position="128"/>
    </location>
</feature>
<proteinExistence type="predicted"/>
<feature type="region of interest" description="Disordered" evidence="1">
    <location>
        <begin position="390"/>
        <end position="443"/>
    </location>
</feature>
<dbReference type="AlphaFoldDB" id="A0A1E2VA94"/>
<dbReference type="Pfam" id="PF04830">
    <property type="entry name" value="DUF637"/>
    <property type="match status" value="1"/>
</dbReference>
<dbReference type="EMBL" id="MDTQ01000001">
    <property type="protein sequence ID" value="ODC03938.1"/>
    <property type="molecule type" value="Genomic_DNA"/>
</dbReference>
<gene>
    <name evidence="3" type="ORF">BFW38_10700</name>
</gene>
<organism evidence="3 4">
    <name type="scientific">Terasakiispira papahanaumokuakeensis</name>
    <dbReference type="NCBI Taxonomy" id="197479"/>
    <lineage>
        <taxon>Bacteria</taxon>
        <taxon>Pseudomonadati</taxon>
        <taxon>Pseudomonadota</taxon>
        <taxon>Gammaproteobacteria</taxon>
        <taxon>Oceanospirillales</taxon>
        <taxon>Terasakiispira</taxon>
    </lineage>
</organism>
<protein>
    <recommendedName>
        <fullName evidence="2">DUF637 domain-containing protein</fullName>
    </recommendedName>
</protein>
<name>A0A1E2VA94_9GAMM</name>
<keyword evidence="4" id="KW-1185">Reference proteome</keyword>
<evidence type="ECO:0000259" key="2">
    <source>
        <dbReference type="Pfam" id="PF04830"/>
    </source>
</evidence>
<accession>A0A1E2VA94</accession>
<feature type="compositionally biased region" description="Polar residues" evidence="1">
    <location>
        <begin position="417"/>
        <end position="435"/>
    </location>
</feature>
<feature type="compositionally biased region" description="Basic and acidic residues" evidence="1">
    <location>
        <begin position="399"/>
        <end position="412"/>
    </location>
</feature>
<sequence>MDRAKKALDTEKEKTADERDDALVAQLEQQYKTALIENETWLPGGTGRKVVNALNAAVGGNLSAGATQFVQMGIANYLQQEGASLLGRWTHEGKLTEGSPLHAALHGAVGCLGAAAGGGDCGAGGMGAATSSLLTNLFTDQPNETFAEKETKRDIIVGLTTAMALGTNLDPGTAMNSAVSSLDNNWITKEMNDAADQARASTDDQELKDTITRQIRVISDAQDEDLFNYSEKVLIQTAEEGWSHERMVEEMNRYWSDQHLNPAEDVLPDYEPAYDSDYQRREFFRGIRKTGNDMADQLSKWGSQLVDGPAQMASDAWDGIKSIPGNIYNGAANAGQSVTDWATSEFPGMELEREFYDYLNTPPDEYAEDLIKSGAGLYGARRFELLWRKTPNTPSSGGRLEESLGSSDREDLFPDYTHTSDNARTVGQNEASNHSGVDGRVTHNGTGTVWDSIQRVDAYGNYPGTDLPRAYITEIEGKQLFIAPNATKHIQEELTRTISSRNVNIGGKVPSWQSRNSIKGENFTYLPDPVRTQEALTSLHGGVSNIIKNNNVQFNKIYVSDDGWEIIFAPPRKAGELPAIKHARMLN</sequence>
<evidence type="ECO:0000313" key="4">
    <source>
        <dbReference type="Proteomes" id="UP000094291"/>
    </source>
</evidence>
<comment type="caution">
    <text evidence="3">The sequence shown here is derived from an EMBL/GenBank/DDBJ whole genome shotgun (WGS) entry which is preliminary data.</text>
</comment>
<reference evidence="3 4" key="1">
    <citation type="submission" date="2016-08" db="EMBL/GenBank/DDBJ databases">
        <authorList>
            <person name="Seilhamer J.J."/>
        </authorList>
    </citation>
    <scope>NUCLEOTIDE SEQUENCE [LARGE SCALE GENOMIC DNA]</scope>
    <source>
        <strain evidence="3 4">PH27A</strain>
    </source>
</reference>
<dbReference type="InterPro" id="IPR006915">
    <property type="entry name" value="DUF637_hemagglutn_put"/>
</dbReference>
<dbReference type="RefSeq" id="WP_068998601.1">
    <property type="nucleotide sequence ID" value="NZ_MDTQ01000001.1"/>
</dbReference>